<dbReference type="InterPro" id="IPR006311">
    <property type="entry name" value="TAT_signal"/>
</dbReference>
<reference evidence="1" key="1">
    <citation type="journal article" date="2015" name="Nature">
        <title>Complex archaea that bridge the gap between prokaryotes and eukaryotes.</title>
        <authorList>
            <person name="Spang A."/>
            <person name="Saw J.H."/>
            <person name="Jorgensen S.L."/>
            <person name="Zaremba-Niedzwiedzka K."/>
            <person name="Martijn J."/>
            <person name="Lind A.E."/>
            <person name="van Eijk R."/>
            <person name="Schleper C."/>
            <person name="Guy L."/>
            <person name="Ettema T.J."/>
        </authorList>
    </citation>
    <scope>NUCLEOTIDE SEQUENCE</scope>
</reference>
<sequence>MPKLSRRQAIVGAGAAGVAAVLPAVAVAEKSVVGIPTSRLVVWSFPDPNDVFTSEFGAWQYLTPPAPSGYVACCDKQDGRWYWMKVE</sequence>
<proteinExistence type="predicted"/>
<dbReference type="PROSITE" id="PS51318">
    <property type="entry name" value="TAT"/>
    <property type="match status" value="1"/>
</dbReference>
<accession>A0A0F8YF07</accession>
<protein>
    <submittedName>
        <fullName evidence="1">Uncharacterized protein</fullName>
    </submittedName>
</protein>
<name>A0A0F8YF07_9ZZZZ</name>
<dbReference type="AlphaFoldDB" id="A0A0F8YF07"/>
<evidence type="ECO:0000313" key="1">
    <source>
        <dbReference type="EMBL" id="KKK46636.1"/>
    </source>
</evidence>
<gene>
    <name evidence="1" type="ORF">LCGC14_3163260</name>
</gene>
<dbReference type="EMBL" id="LAZR01069979">
    <property type="protein sequence ID" value="KKK46636.1"/>
    <property type="molecule type" value="Genomic_DNA"/>
</dbReference>
<organism evidence="1">
    <name type="scientific">marine sediment metagenome</name>
    <dbReference type="NCBI Taxonomy" id="412755"/>
    <lineage>
        <taxon>unclassified sequences</taxon>
        <taxon>metagenomes</taxon>
        <taxon>ecological metagenomes</taxon>
    </lineage>
</organism>
<comment type="caution">
    <text evidence="1">The sequence shown here is derived from an EMBL/GenBank/DDBJ whole genome shotgun (WGS) entry which is preliminary data.</text>
</comment>